<protein>
    <recommendedName>
        <fullName evidence="2">NAC domain-containing protein</fullName>
    </recommendedName>
</protein>
<accession>A0AAV6MXK1</accession>
<dbReference type="AlphaFoldDB" id="A0AAV6MXK1"/>
<dbReference type="InterPro" id="IPR003441">
    <property type="entry name" value="NAC-dom"/>
</dbReference>
<proteinExistence type="predicted"/>
<dbReference type="Pfam" id="PF02365">
    <property type="entry name" value="NAM"/>
    <property type="match status" value="1"/>
</dbReference>
<dbReference type="EMBL" id="JAGKQH010000011">
    <property type="protein sequence ID" value="KAG6588734.1"/>
    <property type="molecule type" value="Genomic_DNA"/>
</dbReference>
<feature type="non-terminal residue" evidence="3">
    <location>
        <position position="1"/>
    </location>
</feature>
<feature type="domain" description="NAC" evidence="2">
    <location>
        <begin position="104"/>
        <end position="192"/>
    </location>
</feature>
<dbReference type="Proteomes" id="UP000685013">
    <property type="component" value="Chromosome 11"/>
</dbReference>
<dbReference type="GO" id="GO:0005634">
    <property type="term" value="C:nucleus"/>
    <property type="evidence" value="ECO:0007669"/>
    <property type="project" value="UniProtKB-SubCell"/>
</dbReference>
<comment type="caution">
    <text evidence="3">The sequence shown here is derived from an EMBL/GenBank/DDBJ whole genome shotgun (WGS) entry which is preliminary data.</text>
</comment>
<evidence type="ECO:0000313" key="3">
    <source>
        <dbReference type="EMBL" id="KAG6588734.1"/>
    </source>
</evidence>
<dbReference type="PANTHER" id="PTHR31989">
    <property type="entry name" value="NAC DOMAIN-CONTAINING PROTEIN 82-RELATED"/>
    <property type="match status" value="1"/>
</dbReference>
<comment type="subcellular location">
    <subcellularLocation>
        <location evidence="1">Nucleus</location>
    </subcellularLocation>
</comment>
<dbReference type="GO" id="GO:0006355">
    <property type="term" value="P:regulation of DNA-templated transcription"/>
    <property type="evidence" value="ECO:0007669"/>
    <property type="project" value="InterPro"/>
</dbReference>
<dbReference type="GO" id="GO:0003677">
    <property type="term" value="F:DNA binding"/>
    <property type="evidence" value="ECO:0007669"/>
    <property type="project" value="InterPro"/>
</dbReference>
<name>A0AAV6MXK1_9ROSI</name>
<sequence>MATMWRNLYKEFYFSTNFNKEKSCVIRKVVSNGATWSGANRGQRVFSSVNNVLIGSIKRFHYEAPKDKANDNDCSWIMREYTIDPTFIPKAFVLVCKIIKFKSPTFGYVLAPTDEELLSYYLFHKIVGETVPPTVLSVIDLYTQELSLIWQQCGGIDDKEIYLFTDFNKKKSPVIKKFGSNGATQNGENRGQ</sequence>
<feature type="domain" description="NAC" evidence="2">
    <location>
        <begin position="1"/>
        <end position="101"/>
    </location>
</feature>
<reference evidence="3 4" key="1">
    <citation type="journal article" date="2021" name="Hortic Res">
        <title>The domestication of Cucurbita argyrosperma as revealed by the genome of its wild relative.</title>
        <authorList>
            <person name="Barrera-Redondo J."/>
            <person name="Sanchez-de la Vega G."/>
            <person name="Aguirre-Liguori J.A."/>
            <person name="Castellanos-Morales G."/>
            <person name="Gutierrez-Guerrero Y.T."/>
            <person name="Aguirre-Dugua X."/>
            <person name="Aguirre-Planter E."/>
            <person name="Tenaillon M.I."/>
            <person name="Lira-Saade R."/>
            <person name="Eguiarte L.E."/>
        </authorList>
    </citation>
    <scope>NUCLEOTIDE SEQUENCE [LARGE SCALE GENOMIC DNA]</scope>
    <source>
        <strain evidence="3">JBR-2021</strain>
    </source>
</reference>
<gene>
    <name evidence="3" type="ORF">SDJN03_17299</name>
</gene>
<evidence type="ECO:0000259" key="2">
    <source>
        <dbReference type="PROSITE" id="PS51005"/>
    </source>
</evidence>
<organism evidence="3 4">
    <name type="scientific">Cucurbita argyrosperma subsp. sororia</name>
    <dbReference type="NCBI Taxonomy" id="37648"/>
    <lineage>
        <taxon>Eukaryota</taxon>
        <taxon>Viridiplantae</taxon>
        <taxon>Streptophyta</taxon>
        <taxon>Embryophyta</taxon>
        <taxon>Tracheophyta</taxon>
        <taxon>Spermatophyta</taxon>
        <taxon>Magnoliopsida</taxon>
        <taxon>eudicotyledons</taxon>
        <taxon>Gunneridae</taxon>
        <taxon>Pentapetalae</taxon>
        <taxon>rosids</taxon>
        <taxon>fabids</taxon>
        <taxon>Cucurbitales</taxon>
        <taxon>Cucurbitaceae</taxon>
        <taxon>Cucurbiteae</taxon>
        <taxon>Cucurbita</taxon>
    </lineage>
</organism>
<evidence type="ECO:0000313" key="4">
    <source>
        <dbReference type="Proteomes" id="UP000685013"/>
    </source>
</evidence>
<keyword evidence="4" id="KW-1185">Reference proteome</keyword>
<evidence type="ECO:0000256" key="1">
    <source>
        <dbReference type="ARBA" id="ARBA00004123"/>
    </source>
</evidence>
<dbReference type="PROSITE" id="PS51005">
    <property type="entry name" value="NAC"/>
    <property type="match status" value="2"/>
</dbReference>